<evidence type="ECO:0000313" key="2">
    <source>
        <dbReference type="Proteomes" id="UP000024332"/>
    </source>
</evidence>
<name>A0A031LSR2_9CREN</name>
<accession>A0A031LSR2</accession>
<keyword evidence="2" id="KW-1185">Reference proteome</keyword>
<dbReference type="RefSeq" id="WP_048098581.1">
    <property type="nucleotide sequence ID" value="NZ_JFZT01000015.1"/>
</dbReference>
<dbReference type="OrthoDB" id="41698at2157"/>
<dbReference type="Proteomes" id="UP000024332">
    <property type="component" value="Unassembled WGS sequence"/>
</dbReference>
<sequence length="258" mass="28895">MEKIILSIILILLLTFTNPTLGLINVSYPSQVLYGQTLTVNFSACSTTINSTNFPIISSGTEIINSTYRGGSPYGYYVVFPMLNLSEEIRVTFLGEYNESILSDPGIALYGGNFEIPLPDSDQNQFTVVVLTFDGRILLHINSSWYAPLTSLPFYGQVIDNWINVTTPVNYTVIFQDHEGKTLVKEMFINGKGYFIGYLTPIPWNFSYVGIRLDTGYDFVKPIEFYASGAYFSLSLPYVIYVNDKEYTSGFTNSMGQG</sequence>
<evidence type="ECO:0008006" key="3">
    <source>
        <dbReference type="Google" id="ProtNLM"/>
    </source>
</evidence>
<dbReference type="AlphaFoldDB" id="A0A031LSR2"/>
<comment type="caution">
    <text evidence="1">The sequence shown here is derived from an EMBL/GenBank/DDBJ whole genome shotgun (WGS) entry which is preliminary data.</text>
</comment>
<reference evidence="1 2" key="1">
    <citation type="submission" date="2014-03" db="EMBL/GenBank/DDBJ databases">
        <title>Draft genome sequence of the novel thermoacidophilic archaea Acidianus copahuensis ALE1 strain, isolated from Copahue volcanic area in Neuquen Argentina.</title>
        <authorList>
            <person name="Urbieta M.S."/>
            <person name="Rascovan N."/>
            <person name="Castro C."/>
            <person name="Revale S."/>
            <person name="Giaveno M.A."/>
            <person name="Vazquez M.P."/>
            <person name="Donati E.R."/>
        </authorList>
    </citation>
    <scope>NUCLEOTIDE SEQUENCE [LARGE SCALE GENOMIC DNA]</scope>
    <source>
        <strain evidence="1 2">ALE1</strain>
    </source>
</reference>
<dbReference type="EMBL" id="JFZT01000015">
    <property type="protein sequence ID" value="EZQ11422.1"/>
    <property type="molecule type" value="Genomic_DNA"/>
</dbReference>
<proteinExistence type="predicted"/>
<protein>
    <recommendedName>
        <fullName evidence="3">Thermopsin</fullName>
    </recommendedName>
</protein>
<organism evidence="1 2">
    <name type="scientific">Candidatus Acidianus copahuensis</name>
    <dbReference type="NCBI Taxonomy" id="1160895"/>
    <lineage>
        <taxon>Archaea</taxon>
        <taxon>Thermoproteota</taxon>
        <taxon>Thermoprotei</taxon>
        <taxon>Sulfolobales</taxon>
        <taxon>Sulfolobaceae</taxon>
        <taxon>Acidianus</taxon>
    </lineage>
</organism>
<evidence type="ECO:0000313" key="1">
    <source>
        <dbReference type="EMBL" id="EZQ11422.1"/>
    </source>
</evidence>
<gene>
    <name evidence="1" type="ORF">CM19_01135</name>
</gene>